<feature type="domain" description="Glucose-6-phosphate dehydrogenase C-terminal" evidence="2">
    <location>
        <begin position="3"/>
        <end position="51"/>
    </location>
</feature>
<dbReference type="AlphaFoldDB" id="A0A2C6KI24"/>
<organism evidence="3 4">
    <name type="scientific">Cystoisospora suis</name>
    <dbReference type="NCBI Taxonomy" id="483139"/>
    <lineage>
        <taxon>Eukaryota</taxon>
        <taxon>Sar</taxon>
        <taxon>Alveolata</taxon>
        <taxon>Apicomplexa</taxon>
        <taxon>Conoidasida</taxon>
        <taxon>Coccidia</taxon>
        <taxon>Eucoccidiorida</taxon>
        <taxon>Eimeriorina</taxon>
        <taxon>Sarcocystidae</taxon>
        <taxon>Cystoisospora</taxon>
    </lineage>
</organism>
<accession>A0A2C6KI24</accession>
<keyword evidence="4" id="KW-1185">Reference proteome</keyword>
<evidence type="ECO:0000259" key="2">
    <source>
        <dbReference type="Pfam" id="PF02781"/>
    </source>
</evidence>
<dbReference type="GeneID" id="94433507"/>
<dbReference type="GO" id="GO:0050661">
    <property type="term" value="F:NADP binding"/>
    <property type="evidence" value="ECO:0007669"/>
    <property type="project" value="InterPro"/>
</dbReference>
<dbReference type="OrthoDB" id="60984at2759"/>
<evidence type="ECO:0000256" key="1">
    <source>
        <dbReference type="SAM" id="MobiDB-lite"/>
    </source>
</evidence>
<reference evidence="3 4" key="1">
    <citation type="journal article" date="2017" name="Int. J. Parasitol.">
        <title>The genome of the protozoan parasite Cystoisospora suis and a reverse vaccinology approach to identify vaccine candidates.</title>
        <authorList>
            <person name="Palmieri N."/>
            <person name="Shrestha A."/>
            <person name="Ruttkowski B."/>
            <person name="Beck T."/>
            <person name="Vogl C."/>
            <person name="Tomley F."/>
            <person name="Blake D.P."/>
            <person name="Joachim A."/>
        </authorList>
    </citation>
    <scope>NUCLEOTIDE SEQUENCE [LARGE SCALE GENOMIC DNA]</scope>
    <source>
        <strain evidence="3 4">Wien I</strain>
    </source>
</reference>
<feature type="compositionally biased region" description="Basic and acidic residues" evidence="1">
    <location>
        <begin position="51"/>
        <end position="62"/>
    </location>
</feature>
<protein>
    <submittedName>
        <fullName evidence="3">Glucose-6-phosphate 1-dehydrogenase</fullName>
    </submittedName>
</protein>
<dbReference type="EMBL" id="MIGC01006850">
    <property type="protein sequence ID" value="PHJ15996.1"/>
    <property type="molecule type" value="Genomic_DNA"/>
</dbReference>
<name>A0A2C6KI24_9APIC</name>
<dbReference type="GO" id="GO:0004345">
    <property type="term" value="F:glucose-6-phosphate dehydrogenase activity"/>
    <property type="evidence" value="ECO:0007669"/>
    <property type="project" value="InterPro"/>
</dbReference>
<dbReference type="Gene3D" id="3.30.360.10">
    <property type="entry name" value="Dihydrodipicolinate Reductase, domain 2"/>
    <property type="match status" value="1"/>
</dbReference>
<evidence type="ECO:0000313" key="4">
    <source>
        <dbReference type="Proteomes" id="UP000221165"/>
    </source>
</evidence>
<gene>
    <name evidence="3" type="ORF">CSUI_010191</name>
</gene>
<dbReference type="RefSeq" id="XP_067917728.1">
    <property type="nucleotide sequence ID" value="XM_068070296.1"/>
</dbReference>
<dbReference type="GO" id="GO:0006006">
    <property type="term" value="P:glucose metabolic process"/>
    <property type="evidence" value="ECO:0007669"/>
    <property type="project" value="InterPro"/>
</dbReference>
<comment type="caution">
    <text evidence="3">The sequence shown here is derived from an EMBL/GenBank/DDBJ whole genome shotgun (WGS) entry which is preliminary data.</text>
</comment>
<dbReference type="VEuPathDB" id="ToxoDB:CSUI_010191"/>
<feature type="non-terminal residue" evidence="3">
    <location>
        <position position="1"/>
    </location>
</feature>
<feature type="region of interest" description="Disordered" evidence="1">
    <location>
        <begin position="34"/>
        <end position="62"/>
    </location>
</feature>
<dbReference type="Proteomes" id="UP000221165">
    <property type="component" value="Unassembled WGS sequence"/>
</dbReference>
<sequence>PNISSNELVILVQPREAVYLKIYTKKPGLLSAGLEPTELDLSGKKKKKDMRKTERERERSLH</sequence>
<dbReference type="InterPro" id="IPR022675">
    <property type="entry name" value="G6P_DH_C"/>
</dbReference>
<dbReference type="Pfam" id="PF02781">
    <property type="entry name" value="G6PD_C"/>
    <property type="match status" value="1"/>
</dbReference>
<evidence type="ECO:0000313" key="3">
    <source>
        <dbReference type="EMBL" id="PHJ15996.1"/>
    </source>
</evidence>
<proteinExistence type="predicted"/>